<reference evidence="8" key="1">
    <citation type="journal article" date="2018" name="Genome Biol. Evol.">
        <title>Genomics and development of Lentinus tigrinus, a white-rot wood-decaying mushroom with dimorphic fruiting bodies.</title>
        <authorList>
            <person name="Wu B."/>
            <person name="Xu Z."/>
            <person name="Knudson A."/>
            <person name="Carlson A."/>
            <person name="Chen N."/>
            <person name="Kovaka S."/>
            <person name="LaButti K."/>
            <person name="Lipzen A."/>
            <person name="Pennachio C."/>
            <person name="Riley R."/>
            <person name="Schakwitz W."/>
            <person name="Umezawa K."/>
            <person name="Ohm R.A."/>
            <person name="Grigoriev I.V."/>
            <person name="Nagy L.G."/>
            <person name="Gibbons J."/>
            <person name="Hibbett D."/>
        </authorList>
    </citation>
    <scope>NUCLEOTIDE SEQUENCE [LARGE SCALE GENOMIC DNA]</scope>
    <source>
        <strain evidence="8">ALCF2SS1-6</strain>
    </source>
</reference>
<evidence type="ECO:0000313" key="8">
    <source>
        <dbReference type="EMBL" id="RPD63760.1"/>
    </source>
</evidence>
<dbReference type="Pfam" id="PF00503">
    <property type="entry name" value="G-alpha"/>
    <property type="match status" value="1"/>
</dbReference>
<evidence type="ECO:0000256" key="1">
    <source>
        <dbReference type="ARBA" id="ARBA00022723"/>
    </source>
</evidence>
<feature type="region of interest" description="Disordered" evidence="7">
    <location>
        <begin position="1"/>
        <end position="38"/>
    </location>
</feature>
<evidence type="ECO:0000256" key="2">
    <source>
        <dbReference type="ARBA" id="ARBA00022741"/>
    </source>
</evidence>
<dbReference type="GO" id="GO:0005737">
    <property type="term" value="C:cytoplasm"/>
    <property type="evidence" value="ECO:0007669"/>
    <property type="project" value="TreeGrafter"/>
</dbReference>
<dbReference type="SMART" id="SM00275">
    <property type="entry name" value="G_alpha"/>
    <property type="match status" value="1"/>
</dbReference>
<dbReference type="GO" id="GO:0031683">
    <property type="term" value="F:G-protein beta/gamma-subunit complex binding"/>
    <property type="evidence" value="ECO:0007669"/>
    <property type="project" value="InterPro"/>
</dbReference>
<dbReference type="PANTHER" id="PTHR10218:SF360">
    <property type="entry name" value="GUANINE NUCLEOTIDE-BINDING PROTEIN SUBUNIT ALPHA HOMOLOG"/>
    <property type="match status" value="1"/>
</dbReference>
<dbReference type="SUPFAM" id="SSF52540">
    <property type="entry name" value="P-loop containing nucleoside triphosphate hydrolases"/>
    <property type="match status" value="1"/>
</dbReference>
<organism evidence="8 9">
    <name type="scientific">Lentinus tigrinus ALCF2SS1-6</name>
    <dbReference type="NCBI Taxonomy" id="1328759"/>
    <lineage>
        <taxon>Eukaryota</taxon>
        <taxon>Fungi</taxon>
        <taxon>Dikarya</taxon>
        <taxon>Basidiomycota</taxon>
        <taxon>Agaricomycotina</taxon>
        <taxon>Agaricomycetes</taxon>
        <taxon>Polyporales</taxon>
        <taxon>Polyporaceae</taxon>
        <taxon>Lentinus</taxon>
    </lineage>
</organism>
<evidence type="ECO:0000256" key="6">
    <source>
        <dbReference type="PIRSR" id="PIRSR601019-2"/>
    </source>
</evidence>
<dbReference type="GO" id="GO:0003924">
    <property type="term" value="F:GTPase activity"/>
    <property type="evidence" value="ECO:0007669"/>
    <property type="project" value="InterPro"/>
</dbReference>
<dbReference type="InterPro" id="IPR001019">
    <property type="entry name" value="Gprotein_alpha_su"/>
</dbReference>
<feature type="compositionally biased region" description="Basic and acidic residues" evidence="7">
    <location>
        <begin position="253"/>
        <end position="263"/>
    </location>
</feature>
<feature type="region of interest" description="Disordered" evidence="7">
    <location>
        <begin position="232"/>
        <end position="263"/>
    </location>
</feature>
<gene>
    <name evidence="8" type="ORF">L227DRAFT_640892</name>
</gene>
<dbReference type="GO" id="GO:0007188">
    <property type="term" value="P:adenylate cyclase-modulating G protein-coupled receptor signaling pathway"/>
    <property type="evidence" value="ECO:0007669"/>
    <property type="project" value="TreeGrafter"/>
</dbReference>
<dbReference type="Proteomes" id="UP000313359">
    <property type="component" value="Unassembled WGS sequence"/>
</dbReference>
<feature type="binding site" evidence="6">
    <location>
        <position position="333"/>
    </location>
    <ligand>
        <name>Mg(2+)</name>
        <dbReference type="ChEBI" id="CHEBI:18420"/>
    </ligand>
</feature>
<dbReference type="SUPFAM" id="SSF47895">
    <property type="entry name" value="Transducin (alpha subunit), insertion domain"/>
    <property type="match status" value="1"/>
</dbReference>
<dbReference type="GO" id="GO:0046872">
    <property type="term" value="F:metal ion binding"/>
    <property type="evidence" value="ECO:0007669"/>
    <property type="project" value="UniProtKB-KW"/>
</dbReference>
<dbReference type="GO" id="GO:0001664">
    <property type="term" value="F:G protein-coupled receptor binding"/>
    <property type="evidence" value="ECO:0007669"/>
    <property type="project" value="TreeGrafter"/>
</dbReference>
<proteinExistence type="predicted"/>
<dbReference type="AlphaFoldDB" id="A0A5C2SJH6"/>
<keyword evidence="4" id="KW-0807">Transducer</keyword>
<dbReference type="Gene3D" id="1.10.400.10">
    <property type="entry name" value="GI Alpha 1, domain 2-like"/>
    <property type="match status" value="1"/>
</dbReference>
<dbReference type="PRINTS" id="PR00318">
    <property type="entry name" value="GPROTEINA"/>
</dbReference>
<dbReference type="PROSITE" id="PS51882">
    <property type="entry name" value="G_ALPHA"/>
    <property type="match status" value="1"/>
</dbReference>
<dbReference type="EMBL" id="ML122255">
    <property type="protein sequence ID" value="RPD63760.1"/>
    <property type="molecule type" value="Genomic_DNA"/>
</dbReference>
<feature type="binding site" evidence="5">
    <location>
        <begin position="426"/>
        <end position="429"/>
    </location>
    <ligand>
        <name>GTP</name>
        <dbReference type="ChEBI" id="CHEBI:37565"/>
    </ligand>
</feature>
<evidence type="ECO:0000256" key="7">
    <source>
        <dbReference type="SAM" id="MobiDB-lite"/>
    </source>
</evidence>
<sequence>MSRTLDAPDPLSIALEPPPDETPAERWAREQAEAQARRISEQIDDQIKAERQAMKKRKPPIKVLLLGQSESGKSTTVKNFQLAYAYSSFLAERAAWRAVIHLNLVRSMTSIMDVLTKELAIAFPGITLTSPLEPEYDDDEDERESIMTTTQSVRDGLTESHRQLLLRLEPLRRIQRNLEKTLGAASSEEVHGSTGSAAPWATPKFRSREFAVTSRSGWKSALNRVRGIKSDGSSAYNEKVGHHPRRSSVSRLSEAKSDLDDVEPDVEHASEVIAACADDMYALWMDPVVRAVLDRRGMRPEEGPGFFLNDVKRIAMWDYQPSDDDVVRARLRTMGVQEHRFVFEKGSEAGREWLIYDVGGARSLRHAWYPYFDDINAIIFLAPISCFDEQLAEDRRVNRLQDSVLLWKAVCSTKLLAKVQLILFLNKCDLLQKKLARGVRVVDYIPTYGDRPNDAPNVAKYFRQQFRDTLLRHSPQQRGFYSYLTSVVDTQATAIQVAAVQEGIQRNHLKDADIL</sequence>
<dbReference type="InterPro" id="IPR027417">
    <property type="entry name" value="P-loop_NTPase"/>
</dbReference>
<evidence type="ECO:0000313" key="9">
    <source>
        <dbReference type="Proteomes" id="UP000313359"/>
    </source>
</evidence>
<keyword evidence="1 6" id="KW-0479">Metal-binding</keyword>
<dbReference type="Gene3D" id="3.40.50.300">
    <property type="entry name" value="P-loop containing nucleotide triphosphate hydrolases"/>
    <property type="match status" value="2"/>
</dbReference>
<feature type="compositionally biased region" description="Basic and acidic residues" evidence="7">
    <location>
        <begin position="23"/>
        <end position="38"/>
    </location>
</feature>
<dbReference type="GO" id="GO:0005525">
    <property type="term" value="F:GTP binding"/>
    <property type="evidence" value="ECO:0007669"/>
    <property type="project" value="UniProtKB-KW"/>
</dbReference>
<dbReference type="InterPro" id="IPR011025">
    <property type="entry name" value="GproteinA_insert"/>
</dbReference>
<keyword evidence="3 5" id="KW-0342">GTP-binding</keyword>
<keyword evidence="6" id="KW-0460">Magnesium</keyword>
<name>A0A5C2SJH6_9APHY</name>
<dbReference type="FunFam" id="3.40.50.300:FF:000692">
    <property type="entry name" value="Guanine nucleotide-binding protein subunit alpha"/>
    <property type="match status" value="1"/>
</dbReference>
<evidence type="ECO:0000256" key="5">
    <source>
        <dbReference type="PIRSR" id="PIRSR601019-1"/>
    </source>
</evidence>
<dbReference type="GO" id="GO:0005834">
    <property type="term" value="C:heterotrimeric G-protein complex"/>
    <property type="evidence" value="ECO:0007669"/>
    <property type="project" value="TreeGrafter"/>
</dbReference>
<dbReference type="OrthoDB" id="5817230at2759"/>
<dbReference type="STRING" id="1328759.A0A5C2SJH6"/>
<dbReference type="PANTHER" id="PTHR10218">
    <property type="entry name" value="GTP-BINDING PROTEIN ALPHA SUBUNIT"/>
    <property type="match status" value="1"/>
</dbReference>
<evidence type="ECO:0000256" key="4">
    <source>
        <dbReference type="ARBA" id="ARBA00023224"/>
    </source>
</evidence>
<accession>A0A5C2SJH6</accession>
<keyword evidence="2 5" id="KW-0547">Nucleotide-binding</keyword>
<evidence type="ECO:0000256" key="3">
    <source>
        <dbReference type="ARBA" id="ARBA00023134"/>
    </source>
</evidence>
<keyword evidence="9" id="KW-1185">Reference proteome</keyword>
<protein>
    <submittedName>
        <fullName evidence="8">G-alpha-domain-containing protein</fullName>
    </submittedName>
</protein>